<reference evidence="1" key="1">
    <citation type="submission" date="2025-08" db="UniProtKB">
        <authorList>
            <consortium name="Ensembl"/>
        </authorList>
    </citation>
    <scope>IDENTIFICATION</scope>
</reference>
<dbReference type="Ensembl" id="ENSSDAT00000019375.1">
    <property type="protein sequence ID" value="ENSSDAP00000017043.1"/>
    <property type="gene ID" value="ENSSDAG00000015428.1"/>
</dbReference>
<protein>
    <submittedName>
        <fullName evidence="1">Uncharacterized protein</fullName>
    </submittedName>
</protein>
<dbReference type="GO" id="GO:0005743">
    <property type="term" value="C:mitochondrial inner membrane"/>
    <property type="evidence" value="ECO:0007669"/>
    <property type="project" value="TreeGrafter"/>
</dbReference>
<dbReference type="Pfam" id="PF08695">
    <property type="entry name" value="Coa1"/>
    <property type="match status" value="1"/>
</dbReference>
<dbReference type="PANTHER" id="PTHR47148:SF1">
    <property type="entry name" value="CYTOCHROME C OXIDASE ASSEMBLY FACTOR 1 HOMOLOG"/>
    <property type="match status" value="1"/>
</dbReference>
<evidence type="ECO:0000313" key="2">
    <source>
        <dbReference type="Proteomes" id="UP000694422"/>
    </source>
</evidence>
<dbReference type="AlphaFoldDB" id="A0A8C9PXB2"/>
<name>A0A8C9PXB2_SPEDA</name>
<sequence>CPKPLGKMFLYTKRKKNNICLSYLEGFSRASFYQMALEQLHSHPEVLEPPSKHNFVDITMITMSQIAFLLSDNLHPLLKIPVFGSKSEGHLYTRSPRVALFQRWQLQEVVLEPKDGQKIPVFVVREKI</sequence>
<dbReference type="Proteomes" id="UP000694422">
    <property type="component" value="Unplaced"/>
</dbReference>
<dbReference type="GO" id="GO:0032981">
    <property type="term" value="P:mitochondrial respiratory chain complex I assembly"/>
    <property type="evidence" value="ECO:0007669"/>
    <property type="project" value="TreeGrafter"/>
</dbReference>
<dbReference type="PANTHER" id="PTHR47148">
    <property type="entry name" value="CYTOCHROME C OXIDASE ASSEMBLY FACTOR 1 HOMOLOG"/>
    <property type="match status" value="1"/>
</dbReference>
<accession>A0A8C9PXB2</accession>
<keyword evidence="2" id="KW-1185">Reference proteome</keyword>
<dbReference type="InterPro" id="IPR014807">
    <property type="entry name" value="Coa1"/>
</dbReference>
<proteinExistence type="predicted"/>
<dbReference type="GO" id="GO:0033617">
    <property type="term" value="P:mitochondrial respiratory chain complex IV assembly"/>
    <property type="evidence" value="ECO:0007669"/>
    <property type="project" value="TreeGrafter"/>
</dbReference>
<evidence type="ECO:0000313" key="1">
    <source>
        <dbReference type="Ensembl" id="ENSSDAP00000017043.1"/>
    </source>
</evidence>
<organism evidence="1 2">
    <name type="scientific">Spermophilus dauricus</name>
    <name type="common">Daurian ground squirrel</name>
    <dbReference type="NCBI Taxonomy" id="99837"/>
    <lineage>
        <taxon>Eukaryota</taxon>
        <taxon>Metazoa</taxon>
        <taxon>Chordata</taxon>
        <taxon>Craniata</taxon>
        <taxon>Vertebrata</taxon>
        <taxon>Euteleostomi</taxon>
        <taxon>Mammalia</taxon>
        <taxon>Eutheria</taxon>
        <taxon>Euarchontoglires</taxon>
        <taxon>Glires</taxon>
        <taxon>Rodentia</taxon>
        <taxon>Sciuromorpha</taxon>
        <taxon>Sciuridae</taxon>
        <taxon>Xerinae</taxon>
        <taxon>Marmotini</taxon>
        <taxon>Spermophilus</taxon>
    </lineage>
</organism>
<reference evidence="1" key="2">
    <citation type="submission" date="2025-09" db="UniProtKB">
        <authorList>
            <consortium name="Ensembl"/>
        </authorList>
    </citation>
    <scope>IDENTIFICATION</scope>
</reference>